<dbReference type="PANTHER" id="PTHR34800">
    <property type="entry name" value="TETRAPYRROLE-BINDING PROTEIN, CHLOROPLASTIC"/>
    <property type="match status" value="1"/>
</dbReference>
<evidence type="ECO:0000313" key="4">
    <source>
        <dbReference type="EMBL" id="AFZ21516.1"/>
    </source>
</evidence>
<keyword evidence="5" id="KW-1185">Reference proteome</keyword>
<dbReference type="Proteomes" id="UP000010471">
    <property type="component" value="Chromosome"/>
</dbReference>
<dbReference type="EMBL" id="CP003630">
    <property type="protein sequence ID" value="AFZ21516.1"/>
    <property type="molecule type" value="Genomic_DNA"/>
</dbReference>
<dbReference type="KEGG" id="mic:Mic7113_5912"/>
<dbReference type="GO" id="GO:0046906">
    <property type="term" value="F:tetrapyrrole binding"/>
    <property type="evidence" value="ECO:0007669"/>
    <property type="project" value="TreeGrafter"/>
</dbReference>
<keyword evidence="2" id="KW-1133">Transmembrane helix</keyword>
<dbReference type="PANTHER" id="PTHR34800:SF1">
    <property type="entry name" value="TETRAPYRROLE-BINDING PROTEIN, CHLOROPLASTIC"/>
    <property type="match status" value="1"/>
</dbReference>
<dbReference type="RefSeq" id="WP_015185645.1">
    <property type="nucleotide sequence ID" value="NC_019738.1"/>
</dbReference>
<feature type="transmembrane region" description="Helical" evidence="2">
    <location>
        <begin position="6"/>
        <end position="29"/>
    </location>
</feature>
<protein>
    <recommendedName>
        <fullName evidence="3">GUN4-like domain-containing protein</fullName>
    </recommendedName>
</protein>
<dbReference type="eggNOG" id="COG0515">
    <property type="taxonomic scope" value="Bacteria"/>
</dbReference>
<dbReference type="Gene3D" id="1.25.40.620">
    <property type="match status" value="1"/>
</dbReference>
<evidence type="ECO:0000313" key="5">
    <source>
        <dbReference type="Proteomes" id="UP000010471"/>
    </source>
</evidence>
<evidence type="ECO:0000256" key="2">
    <source>
        <dbReference type="SAM" id="Phobius"/>
    </source>
</evidence>
<proteinExistence type="predicted"/>
<dbReference type="CDD" id="cd16383">
    <property type="entry name" value="GUN4"/>
    <property type="match status" value="1"/>
</dbReference>
<dbReference type="HOGENOM" id="CLU_1260238_0_0_3"/>
<dbReference type="SUPFAM" id="SSF140869">
    <property type="entry name" value="GUN4-like"/>
    <property type="match status" value="1"/>
</dbReference>
<keyword evidence="2" id="KW-0472">Membrane</keyword>
<evidence type="ECO:0000256" key="1">
    <source>
        <dbReference type="SAM" id="MobiDB-lite"/>
    </source>
</evidence>
<feature type="region of interest" description="Disordered" evidence="1">
    <location>
        <begin position="35"/>
        <end position="58"/>
    </location>
</feature>
<reference evidence="4 5" key="1">
    <citation type="submission" date="2012-06" db="EMBL/GenBank/DDBJ databases">
        <title>Finished chromosome of genome of Microcoleus sp. PCC 7113.</title>
        <authorList>
            <consortium name="US DOE Joint Genome Institute"/>
            <person name="Gugger M."/>
            <person name="Coursin T."/>
            <person name="Rippka R."/>
            <person name="Tandeau De Marsac N."/>
            <person name="Huntemann M."/>
            <person name="Wei C.-L."/>
            <person name="Han J."/>
            <person name="Detter J.C."/>
            <person name="Han C."/>
            <person name="Tapia R."/>
            <person name="Chen A."/>
            <person name="Kyrpides N."/>
            <person name="Mavromatis K."/>
            <person name="Markowitz V."/>
            <person name="Szeto E."/>
            <person name="Ivanova N."/>
            <person name="Pagani I."/>
            <person name="Pati A."/>
            <person name="Goodwin L."/>
            <person name="Nordberg H.P."/>
            <person name="Cantor M.N."/>
            <person name="Hua S.X."/>
            <person name="Woyke T."/>
            <person name="Kerfeld C.A."/>
        </authorList>
    </citation>
    <scope>NUCLEOTIDE SEQUENCE [LARGE SCALE GENOMIC DNA]</scope>
    <source>
        <strain evidence="4 5">PCC 7113</strain>
    </source>
</reference>
<name>K9WNY1_9CYAN</name>
<dbReference type="STRING" id="1173027.Mic7113_5912"/>
<dbReference type="Pfam" id="PF05419">
    <property type="entry name" value="GUN4"/>
    <property type="match status" value="1"/>
</dbReference>
<sequence length="219" mass="24313">MAKTNLTAVILTLLVIVGLFSVAGALVWMGSLMKSRSGSTPSVTVATPTPTTNSSGSLNQIAKSDRQVDYSKLRTYLQQKNWKAADRETYERMLEAAGPQAQALGYTPQTEMDTLSCTDLKTIDGLWSAASEGKFGFTAQQRILKALGDYRKMYEQVGWQKLSGEWLIEWTYNPQTKRLDYKPGKEPNFTTPPPGHLPTVERGYNFDVSLDAVLKRCGF</sequence>
<dbReference type="InterPro" id="IPR008629">
    <property type="entry name" value="GUN4-like"/>
</dbReference>
<dbReference type="AlphaFoldDB" id="K9WNY1"/>
<keyword evidence="2" id="KW-0812">Transmembrane</keyword>
<evidence type="ECO:0000259" key="3">
    <source>
        <dbReference type="Pfam" id="PF05419"/>
    </source>
</evidence>
<dbReference type="InterPro" id="IPR037215">
    <property type="entry name" value="GUN4-like_sf"/>
</dbReference>
<accession>K9WNY1</accession>
<dbReference type="Gene3D" id="1.10.10.1770">
    <property type="entry name" value="Gun4-like"/>
    <property type="match status" value="1"/>
</dbReference>
<feature type="domain" description="GUN4-like" evidence="3">
    <location>
        <begin position="64"/>
        <end position="174"/>
    </location>
</feature>
<gene>
    <name evidence="4" type="ORF">Mic7113_5912</name>
</gene>
<feature type="compositionally biased region" description="Low complexity" evidence="1">
    <location>
        <begin position="37"/>
        <end position="55"/>
    </location>
</feature>
<dbReference type="OrthoDB" id="7915178at2"/>
<organism evidence="4 5">
    <name type="scientific">Allocoleopsis franciscana PCC 7113</name>
    <dbReference type="NCBI Taxonomy" id="1173027"/>
    <lineage>
        <taxon>Bacteria</taxon>
        <taxon>Bacillati</taxon>
        <taxon>Cyanobacteriota</taxon>
        <taxon>Cyanophyceae</taxon>
        <taxon>Coleofasciculales</taxon>
        <taxon>Coleofasciculaceae</taxon>
        <taxon>Allocoleopsis</taxon>
        <taxon>Allocoleopsis franciscana</taxon>
    </lineage>
</organism>